<dbReference type="PANTHER" id="PTHR19211">
    <property type="entry name" value="ATP-BINDING TRANSPORT PROTEIN-RELATED"/>
    <property type="match status" value="1"/>
</dbReference>
<accession>A0A7R9L7X0</accession>
<dbReference type="PROSITE" id="PS50940">
    <property type="entry name" value="CHIT_BIND_II"/>
    <property type="match status" value="2"/>
</dbReference>
<keyword evidence="1" id="KW-0677">Repeat</keyword>
<dbReference type="Gene3D" id="3.40.50.300">
    <property type="entry name" value="P-loop containing nucleotide triphosphate hydrolases"/>
    <property type="match status" value="1"/>
</dbReference>
<dbReference type="FunFam" id="3.40.50.300:FF:001197">
    <property type="entry name" value="Putative ATP-binding cassette family ATPase"/>
    <property type="match status" value="1"/>
</dbReference>
<dbReference type="AlphaFoldDB" id="A0A7R9L7X0"/>
<name>A0A7R9L7X0_9ACAR</name>
<dbReference type="OrthoDB" id="6358068at2759"/>
<dbReference type="Proteomes" id="UP000759131">
    <property type="component" value="Unassembled WGS sequence"/>
</dbReference>
<dbReference type="SUPFAM" id="SSF52540">
    <property type="entry name" value="P-loop containing nucleoside triphosphate hydrolases"/>
    <property type="match status" value="1"/>
</dbReference>
<proteinExistence type="predicted"/>
<dbReference type="Gene3D" id="2.170.140.10">
    <property type="entry name" value="Chitin binding domain"/>
    <property type="match status" value="2"/>
</dbReference>
<dbReference type="GO" id="GO:0005576">
    <property type="term" value="C:extracellular region"/>
    <property type="evidence" value="ECO:0007669"/>
    <property type="project" value="InterPro"/>
</dbReference>
<evidence type="ECO:0000313" key="3">
    <source>
        <dbReference type="EMBL" id="CAD7636617.1"/>
    </source>
</evidence>
<dbReference type="EMBL" id="OC873481">
    <property type="protein sequence ID" value="CAD7636617.1"/>
    <property type="molecule type" value="Genomic_DNA"/>
</dbReference>
<dbReference type="InterPro" id="IPR002557">
    <property type="entry name" value="Chitin-bd_dom"/>
</dbReference>
<dbReference type="EMBL" id="CAJPIZ010018906">
    <property type="protein sequence ID" value="CAG2116736.1"/>
    <property type="molecule type" value="Genomic_DNA"/>
</dbReference>
<keyword evidence="4" id="KW-1185">Reference proteome</keyword>
<dbReference type="PANTHER" id="PTHR19211:SF15">
    <property type="entry name" value="ATP-BINDING CASSETTE SUB-FAMILY F MEMBER 2"/>
    <property type="match status" value="1"/>
</dbReference>
<feature type="non-terminal residue" evidence="3">
    <location>
        <position position="1"/>
    </location>
</feature>
<dbReference type="GO" id="GO:0008061">
    <property type="term" value="F:chitin binding"/>
    <property type="evidence" value="ECO:0007669"/>
    <property type="project" value="InterPro"/>
</dbReference>
<evidence type="ECO:0000313" key="4">
    <source>
        <dbReference type="Proteomes" id="UP000759131"/>
    </source>
</evidence>
<feature type="domain" description="Chitin-binding type-2" evidence="2">
    <location>
        <begin position="209"/>
        <end position="267"/>
    </location>
</feature>
<gene>
    <name evidence="3" type="ORF">OSB1V03_LOCUS16694</name>
</gene>
<reference evidence="3" key="1">
    <citation type="submission" date="2020-11" db="EMBL/GenBank/DDBJ databases">
        <authorList>
            <person name="Tran Van P."/>
        </authorList>
    </citation>
    <scope>NUCLEOTIDE SEQUENCE</scope>
</reference>
<feature type="domain" description="Chitin-binding type-2" evidence="2">
    <location>
        <begin position="141"/>
        <end position="200"/>
    </location>
</feature>
<evidence type="ECO:0000256" key="1">
    <source>
        <dbReference type="ARBA" id="ARBA00022737"/>
    </source>
</evidence>
<dbReference type="InterPro" id="IPR036508">
    <property type="entry name" value="Chitin-bd_dom_sf"/>
</dbReference>
<sequence length="342" mass="39008">QLSDGQRCRVVFAWLSWQVPHLLLMDEPTNHLDIETIDALADAIKDFEGGMVLVSHDFRLISQVAEEIWVCEKGTTTKWNGTIQTYKEHLRKKPIMKMPVIIEVKVELGIGLRQIETIIGNKVLDSSIQQVLTRQQSTTGQFHCPPEGIYAYEHPKACEQYYLCTNGTLTHEFCPNGLAHAIDGAVYGFCAYHWKVDCKDRTLPDPISTHGCPYQFGIFNEGDPNVCNIYFSECLWGIPERKECQKGLFYDDRIKGCNWPDKVGCSSDNLLGFSCPHEDKTNKYYPFPRYFYNNHAIITCVDNNPRLINCGDEELVSPALTCEGIHKEETLSKPRLAPIHRF</sequence>
<dbReference type="InterPro" id="IPR027417">
    <property type="entry name" value="P-loop_NTPase"/>
</dbReference>
<dbReference type="Pfam" id="PF01607">
    <property type="entry name" value="CBM_14"/>
    <property type="match status" value="2"/>
</dbReference>
<dbReference type="SUPFAM" id="SSF57625">
    <property type="entry name" value="Invertebrate chitin-binding proteins"/>
    <property type="match status" value="2"/>
</dbReference>
<evidence type="ECO:0000259" key="2">
    <source>
        <dbReference type="PROSITE" id="PS50940"/>
    </source>
</evidence>
<dbReference type="GO" id="GO:0005524">
    <property type="term" value="F:ATP binding"/>
    <property type="evidence" value="ECO:0007669"/>
    <property type="project" value="TreeGrafter"/>
</dbReference>
<organism evidence="3">
    <name type="scientific">Medioppia subpectinata</name>
    <dbReference type="NCBI Taxonomy" id="1979941"/>
    <lineage>
        <taxon>Eukaryota</taxon>
        <taxon>Metazoa</taxon>
        <taxon>Ecdysozoa</taxon>
        <taxon>Arthropoda</taxon>
        <taxon>Chelicerata</taxon>
        <taxon>Arachnida</taxon>
        <taxon>Acari</taxon>
        <taxon>Acariformes</taxon>
        <taxon>Sarcoptiformes</taxon>
        <taxon>Oribatida</taxon>
        <taxon>Brachypylina</taxon>
        <taxon>Oppioidea</taxon>
        <taxon>Oppiidae</taxon>
        <taxon>Medioppia</taxon>
    </lineage>
</organism>
<dbReference type="SMART" id="SM00494">
    <property type="entry name" value="ChtBD2"/>
    <property type="match status" value="2"/>
</dbReference>
<protein>
    <recommendedName>
        <fullName evidence="2">Chitin-binding type-2 domain-containing protein</fullName>
    </recommendedName>
</protein>
<dbReference type="InterPro" id="IPR050611">
    <property type="entry name" value="ABCF"/>
</dbReference>